<feature type="region of interest" description="Disordered" evidence="4">
    <location>
        <begin position="419"/>
        <end position="443"/>
    </location>
</feature>
<evidence type="ECO:0000256" key="5">
    <source>
        <dbReference type="SAM" id="SignalP"/>
    </source>
</evidence>
<dbReference type="GO" id="GO:0003723">
    <property type="term" value="F:RNA binding"/>
    <property type="evidence" value="ECO:0007669"/>
    <property type="project" value="UniProtKB-UniRule"/>
</dbReference>
<dbReference type="SUPFAM" id="SSF54928">
    <property type="entry name" value="RNA-binding domain, RBD"/>
    <property type="match status" value="1"/>
</dbReference>
<organism evidence="7 8">
    <name type="scientific">Trypanosoma cruzi</name>
    <dbReference type="NCBI Taxonomy" id="5693"/>
    <lineage>
        <taxon>Eukaryota</taxon>
        <taxon>Discoba</taxon>
        <taxon>Euglenozoa</taxon>
        <taxon>Kinetoplastea</taxon>
        <taxon>Metakinetoplastina</taxon>
        <taxon>Trypanosomatida</taxon>
        <taxon>Trypanosomatidae</taxon>
        <taxon>Trypanosoma</taxon>
        <taxon>Schizotrypanum</taxon>
    </lineage>
</organism>
<feature type="compositionally biased region" description="Polar residues" evidence="4">
    <location>
        <begin position="355"/>
        <end position="374"/>
    </location>
</feature>
<gene>
    <name evidence="7" type="ORF">ECC02_001067</name>
</gene>
<sequence length="443" mass="48319">MGGRRIRCVCEFYLLQLLTHSLYSPLPTPVVLHSYFIPPAFSQLIEYPNQTKGNCEEKKRKMNYAAVINGPFSSNNGNNHYSRLGYTPNGYGPQPNTTEQNPQMVPYQTFNSAAGQPVNVYQQIPPTSASRDPRTNIHIGSKLFVGQVPAMTTEEQLRPVFEPYGELLEVKIMRDPLGRSKGSAWVRYETNEMAMNAINALHEKHTVPPQTNPLRVQFATPNSVRHQQLQARYAVELKVPMNQYNFGGQMGGGTQQSGMVMLRSGASPNVVPPISANAGGRYMSAPFGGGPTESSSIMSGPYTSSANCFDGVNSPGNRRDLYSPLEQSQGTAPQLYQQQQQQRGGFSSPVVTPPSVYNQASSTRQPTARNNNTKSGGGISMGSFETGHGMVNPNSNGAPTMANEISTLDAGIALWEARNNNGLQGQEPREAAARVRSGERKEE</sequence>
<dbReference type="PANTHER" id="PTHR48033">
    <property type="entry name" value="RNA-BINDING (RRM/RBD/RNP MOTIFS) FAMILY PROTEIN"/>
    <property type="match status" value="1"/>
</dbReference>
<keyword evidence="3" id="KW-0694">RNA-binding</keyword>
<evidence type="ECO:0000313" key="7">
    <source>
        <dbReference type="EMBL" id="KAF5225751.1"/>
    </source>
</evidence>
<feature type="signal peptide" evidence="5">
    <location>
        <begin position="1"/>
        <end position="21"/>
    </location>
</feature>
<keyword evidence="5" id="KW-0732">Signal</keyword>
<accession>A0A7J6YG77</accession>
<dbReference type="GO" id="GO:0000785">
    <property type="term" value="C:chromatin"/>
    <property type="evidence" value="ECO:0007669"/>
    <property type="project" value="TreeGrafter"/>
</dbReference>
<dbReference type="Pfam" id="PF00076">
    <property type="entry name" value="RRM_1"/>
    <property type="match status" value="1"/>
</dbReference>
<evidence type="ECO:0000259" key="6">
    <source>
        <dbReference type="PROSITE" id="PS50102"/>
    </source>
</evidence>
<dbReference type="GO" id="GO:0005654">
    <property type="term" value="C:nucleoplasm"/>
    <property type="evidence" value="ECO:0007669"/>
    <property type="project" value="TreeGrafter"/>
</dbReference>
<name>A0A7J6YG77_TRYCR</name>
<dbReference type="InterPro" id="IPR000504">
    <property type="entry name" value="RRM_dom"/>
</dbReference>
<evidence type="ECO:0000256" key="3">
    <source>
        <dbReference type="PROSITE-ProRule" id="PRU00176"/>
    </source>
</evidence>
<dbReference type="VEuPathDB" id="TriTrypDB:BCY84_00583"/>
<evidence type="ECO:0000313" key="8">
    <source>
        <dbReference type="Proteomes" id="UP000583944"/>
    </source>
</evidence>
<evidence type="ECO:0000256" key="4">
    <source>
        <dbReference type="SAM" id="MobiDB-lite"/>
    </source>
</evidence>
<proteinExistence type="predicted"/>
<evidence type="ECO:0000256" key="2">
    <source>
        <dbReference type="ARBA" id="ARBA00023242"/>
    </source>
</evidence>
<dbReference type="InterPro" id="IPR035979">
    <property type="entry name" value="RBD_domain_sf"/>
</dbReference>
<dbReference type="Gene3D" id="3.30.70.330">
    <property type="match status" value="1"/>
</dbReference>
<dbReference type="GO" id="GO:0010468">
    <property type="term" value="P:regulation of gene expression"/>
    <property type="evidence" value="ECO:0007669"/>
    <property type="project" value="TreeGrafter"/>
</dbReference>
<dbReference type="EMBL" id="JABDHM010000005">
    <property type="protein sequence ID" value="KAF5225751.1"/>
    <property type="molecule type" value="Genomic_DNA"/>
</dbReference>
<keyword evidence="2" id="KW-0539">Nucleus</keyword>
<dbReference type="PANTHER" id="PTHR48033:SF10">
    <property type="entry name" value="RNA-BINDING PROTEIN SQUID"/>
    <property type="match status" value="1"/>
</dbReference>
<feature type="region of interest" description="Disordered" evidence="4">
    <location>
        <begin position="309"/>
        <end position="402"/>
    </location>
</feature>
<dbReference type="VEuPathDB" id="TriTrypDB:ECC02_001067"/>
<feature type="domain" description="RRM" evidence="6">
    <location>
        <begin position="141"/>
        <end position="221"/>
    </location>
</feature>
<dbReference type="SMART" id="SM00360">
    <property type="entry name" value="RRM"/>
    <property type="match status" value="1"/>
</dbReference>
<feature type="compositionally biased region" description="Polar residues" evidence="4">
    <location>
        <begin position="325"/>
        <end position="336"/>
    </location>
</feature>
<comment type="subcellular location">
    <subcellularLocation>
        <location evidence="1">Nucleus</location>
    </subcellularLocation>
</comment>
<reference evidence="7 8" key="1">
    <citation type="journal article" date="2019" name="Genome Biol. Evol.">
        <title>Nanopore Sequencing Significantly Improves Genome Assembly of the Protozoan Parasite Trypanosoma cruzi.</title>
        <authorList>
            <person name="Diaz-Viraque F."/>
            <person name="Pita S."/>
            <person name="Greif G."/>
            <person name="de Souza R.C.M."/>
            <person name="Iraola G."/>
            <person name="Robello C."/>
        </authorList>
    </citation>
    <scope>NUCLEOTIDE SEQUENCE [LARGE SCALE GENOMIC DNA]</scope>
    <source>
        <strain evidence="7 8">Berenice</strain>
    </source>
</reference>
<dbReference type="PROSITE" id="PS50102">
    <property type="entry name" value="RRM"/>
    <property type="match status" value="1"/>
</dbReference>
<feature type="compositionally biased region" description="Basic and acidic residues" evidence="4">
    <location>
        <begin position="427"/>
        <end position="443"/>
    </location>
</feature>
<feature type="compositionally biased region" description="Polar residues" evidence="4">
    <location>
        <begin position="392"/>
        <end position="402"/>
    </location>
</feature>
<dbReference type="InterPro" id="IPR012677">
    <property type="entry name" value="Nucleotide-bd_a/b_plait_sf"/>
</dbReference>
<dbReference type="Proteomes" id="UP000583944">
    <property type="component" value="Unassembled WGS sequence"/>
</dbReference>
<evidence type="ECO:0000256" key="1">
    <source>
        <dbReference type="ARBA" id="ARBA00004123"/>
    </source>
</evidence>
<protein>
    <recommendedName>
        <fullName evidence="6">RRM domain-containing protein</fullName>
    </recommendedName>
</protein>
<dbReference type="AlphaFoldDB" id="A0A7J6YG77"/>
<comment type="caution">
    <text evidence="7">The sequence shown here is derived from an EMBL/GenBank/DDBJ whole genome shotgun (WGS) entry which is preliminary data.</text>
</comment>
<feature type="chain" id="PRO_5029441596" description="RRM domain-containing protein" evidence="5">
    <location>
        <begin position="22"/>
        <end position="443"/>
    </location>
</feature>